<feature type="transmembrane region" description="Helical" evidence="1">
    <location>
        <begin position="87"/>
        <end position="104"/>
    </location>
</feature>
<proteinExistence type="predicted"/>
<protein>
    <recommendedName>
        <fullName evidence="4">Gustatory receptor</fullName>
    </recommendedName>
</protein>
<accession>A0ABV2APD4</accession>
<organism evidence="2 3">
    <name type="scientific">Bonamia ostreae</name>
    <dbReference type="NCBI Taxonomy" id="126728"/>
    <lineage>
        <taxon>Eukaryota</taxon>
        <taxon>Sar</taxon>
        <taxon>Rhizaria</taxon>
        <taxon>Endomyxa</taxon>
        <taxon>Ascetosporea</taxon>
        <taxon>Haplosporida</taxon>
        <taxon>Bonamia</taxon>
    </lineage>
</organism>
<feature type="transmembrane region" description="Helical" evidence="1">
    <location>
        <begin position="21"/>
        <end position="43"/>
    </location>
</feature>
<evidence type="ECO:0008006" key="4">
    <source>
        <dbReference type="Google" id="ProtNLM"/>
    </source>
</evidence>
<dbReference type="EMBL" id="JBDODL010001297">
    <property type="protein sequence ID" value="MES1921384.1"/>
    <property type="molecule type" value="Genomic_DNA"/>
</dbReference>
<feature type="transmembrane region" description="Helical" evidence="1">
    <location>
        <begin position="167"/>
        <end position="194"/>
    </location>
</feature>
<dbReference type="Proteomes" id="UP001439008">
    <property type="component" value="Unassembled WGS sequence"/>
</dbReference>
<keyword evidence="1" id="KW-1133">Transmembrane helix</keyword>
<keyword evidence="1" id="KW-0472">Membrane</keyword>
<feature type="transmembrane region" description="Helical" evidence="1">
    <location>
        <begin position="136"/>
        <end position="155"/>
    </location>
</feature>
<keyword evidence="3" id="KW-1185">Reference proteome</keyword>
<sequence length="318" mass="36890">MDLFSLLDEFYRNVETRKITIYVVLLLISAIWKRLFSIVGNLFYSNNNSTHGSSLFEMLDLFPLFVSAFCLSKSLNNRMAKDDNIKMSRYIILSNVIFSIFFVFKSLSSFIDLMHVTIIDKYAVRDFSKMTNFSDFLVNIMALMAFAQYFQLLWPGQLESRFSDKEINLSCCFYLIFAKLCFPSFNSFVSFVFGKIGTSFGNLEDFFYLLNFALEIVIILGAAISVFEFSSVILIQSIPTDQSKKIYRAIRNVERNENVLECTNIKCWLYRNGNKNLNLSMKMRINQDSNENEMLIFAFSQLKDLTDNVAIEIDKDDS</sequence>
<keyword evidence="1" id="KW-0812">Transmembrane</keyword>
<name>A0ABV2APD4_9EUKA</name>
<evidence type="ECO:0000256" key="1">
    <source>
        <dbReference type="SAM" id="Phobius"/>
    </source>
</evidence>
<evidence type="ECO:0000313" key="2">
    <source>
        <dbReference type="EMBL" id="MES1921384.1"/>
    </source>
</evidence>
<gene>
    <name evidence="2" type="ORF">MHBO_002916</name>
</gene>
<comment type="caution">
    <text evidence="2">The sequence shown here is derived from an EMBL/GenBank/DDBJ whole genome shotgun (WGS) entry which is preliminary data.</text>
</comment>
<feature type="transmembrane region" description="Helical" evidence="1">
    <location>
        <begin position="206"/>
        <end position="235"/>
    </location>
</feature>
<feature type="transmembrane region" description="Helical" evidence="1">
    <location>
        <begin position="55"/>
        <end position="75"/>
    </location>
</feature>
<evidence type="ECO:0000313" key="3">
    <source>
        <dbReference type="Proteomes" id="UP001439008"/>
    </source>
</evidence>
<reference evidence="2 3" key="1">
    <citation type="journal article" date="2024" name="BMC Biol.">
        <title>Comparative genomics of Ascetosporea gives new insight into the evolutionary basis for animal parasitism in Rhizaria.</title>
        <authorList>
            <person name="Hiltunen Thoren M."/>
            <person name="Onut-Brannstrom I."/>
            <person name="Alfjorden A."/>
            <person name="Peckova H."/>
            <person name="Swords F."/>
            <person name="Hooper C."/>
            <person name="Holzer A.S."/>
            <person name="Bass D."/>
            <person name="Burki F."/>
        </authorList>
    </citation>
    <scope>NUCLEOTIDE SEQUENCE [LARGE SCALE GENOMIC DNA]</scope>
    <source>
        <strain evidence="2">20-A016</strain>
    </source>
</reference>